<dbReference type="InterPro" id="IPR043502">
    <property type="entry name" value="DNA/RNA_pol_sf"/>
</dbReference>
<reference evidence="7" key="1">
    <citation type="submission" date="2020-07" db="EMBL/GenBank/DDBJ databases">
        <title>Multicomponent nature underlies the extraordinary mechanical properties of spider dragline silk.</title>
        <authorList>
            <person name="Kono N."/>
            <person name="Nakamura H."/>
            <person name="Mori M."/>
            <person name="Yoshida Y."/>
            <person name="Ohtoshi R."/>
            <person name="Malay A.D."/>
            <person name="Moran D.A.P."/>
            <person name="Tomita M."/>
            <person name="Numata K."/>
            <person name="Arakawa K."/>
        </authorList>
    </citation>
    <scope>NUCLEOTIDE SEQUENCE</scope>
</reference>
<dbReference type="CDD" id="cd09274">
    <property type="entry name" value="RNase_HI_RT_Ty3"/>
    <property type="match status" value="1"/>
</dbReference>
<evidence type="ECO:0000256" key="4">
    <source>
        <dbReference type="ARBA" id="ARBA00022918"/>
    </source>
</evidence>
<evidence type="ECO:0000256" key="1">
    <source>
        <dbReference type="ARBA" id="ARBA00022695"/>
    </source>
</evidence>
<dbReference type="InterPro" id="IPR041577">
    <property type="entry name" value="RT_RNaseH_2"/>
</dbReference>
<keyword evidence="8" id="KW-1185">Reference proteome</keyword>
<evidence type="ECO:0000256" key="5">
    <source>
        <dbReference type="ARBA" id="ARBA00023268"/>
    </source>
</evidence>
<evidence type="ECO:0000259" key="6">
    <source>
        <dbReference type="Pfam" id="PF17919"/>
    </source>
</evidence>
<dbReference type="Pfam" id="PF17919">
    <property type="entry name" value="RT_RNaseH_2"/>
    <property type="match status" value="1"/>
</dbReference>
<dbReference type="EMBL" id="BMAO01018186">
    <property type="protein sequence ID" value="GFR21749.1"/>
    <property type="molecule type" value="Genomic_DNA"/>
</dbReference>
<evidence type="ECO:0000256" key="3">
    <source>
        <dbReference type="ARBA" id="ARBA00022759"/>
    </source>
</evidence>
<feature type="domain" description="Reverse transcriptase/retrotransposon-derived protein RNase H-like" evidence="6">
    <location>
        <begin position="209"/>
        <end position="306"/>
    </location>
</feature>
<proteinExistence type="predicted"/>
<evidence type="ECO:0000313" key="7">
    <source>
        <dbReference type="EMBL" id="GFR21749.1"/>
    </source>
</evidence>
<keyword evidence="4" id="KW-0695">RNA-directed DNA polymerase</keyword>
<dbReference type="PANTHER" id="PTHR37984">
    <property type="entry name" value="PROTEIN CBG26694"/>
    <property type="match status" value="1"/>
</dbReference>
<dbReference type="AlphaFoldDB" id="A0A8X6HDT9"/>
<dbReference type="InterPro" id="IPR043128">
    <property type="entry name" value="Rev_trsase/Diguanyl_cyclase"/>
</dbReference>
<gene>
    <name evidence="7" type="primary">TY3B-I</name>
    <name evidence="7" type="ORF">TNCT_254941</name>
</gene>
<dbReference type="InterPro" id="IPR050951">
    <property type="entry name" value="Retrovirus_Pol_polyprotein"/>
</dbReference>
<evidence type="ECO:0000313" key="8">
    <source>
        <dbReference type="Proteomes" id="UP000887116"/>
    </source>
</evidence>
<dbReference type="GO" id="GO:0003964">
    <property type="term" value="F:RNA-directed DNA polymerase activity"/>
    <property type="evidence" value="ECO:0007669"/>
    <property type="project" value="UniProtKB-KW"/>
</dbReference>
<dbReference type="OrthoDB" id="6431413at2759"/>
<keyword evidence="3" id="KW-0378">Hydrolase</keyword>
<dbReference type="PANTHER" id="PTHR37984:SF5">
    <property type="entry name" value="PROTEIN NYNRIN-LIKE"/>
    <property type="match status" value="1"/>
</dbReference>
<dbReference type="SUPFAM" id="SSF56672">
    <property type="entry name" value="DNA/RNA polymerases"/>
    <property type="match status" value="1"/>
</dbReference>
<keyword evidence="2" id="KW-0540">Nuclease</keyword>
<keyword evidence="5" id="KW-0511">Multifunctional enzyme</keyword>
<name>A0A8X6HDT9_TRICU</name>
<organism evidence="7 8">
    <name type="scientific">Trichonephila clavata</name>
    <name type="common">Joro spider</name>
    <name type="synonym">Nephila clavata</name>
    <dbReference type="NCBI Taxonomy" id="2740835"/>
    <lineage>
        <taxon>Eukaryota</taxon>
        <taxon>Metazoa</taxon>
        <taxon>Ecdysozoa</taxon>
        <taxon>Arthropoda</taxon>
        <taxon>Chelicerata</taxon>
        <taxon>Arachnida</taxon>
        <taxon>Araneae</taxon>
        <taxon>Araneomorphae</taxon>
        <taxon>Entelegynae</taxon>
        <taxon>Araneoidea</taxon>
        <taxon>Nephilidae</taxon>
        <taxon>Trichonephila</taxon>
    </lineage>
</organism>
<evidence type="ECO:0000256" key="2">
    <source>
        <dbReference type="ARBA" id="ARBA00022722"/>
    </source>
</evidence>
<keyword evidence="3" id="KW-0255">Endonuclease</keyword>
<keyword evidence="1" id="KW-0808">Transferase</keyword>
<dbReference type="Proteomes" id="UP000887116">
    <property type="component" value="Unassembled WGS sequence"/>
</dbReference>
<dbReference type="Gene3D" id="3.10.20.370">
    <property type="match status" value="1"/>
</dbReference>
<dbReference type="FunFam" id="3.10.20.370:FF:000001">
    <property type="entry name" value="Retrovirus-related Pol polyprotein from transposon 17.6-like protein"/>
    <property type="match status" value="1"/>
</dbReference>
<dbReference type="GO" id="GO:0004519">
    <property type="term" value="F:endonuclease activity"/>
    <property type="evidence" value="ECO:0007669"/>
    <property type="project" value="UniProtKB-KW"/>
</dbReference>
<dbReference type="Gene3D" id="3.30.70.270">
    <property type="match status" value="1"/>
</dbReference>
<protein>
    <recommendedName>
        <fullName evidence="6">Reverse transcriptase/retrotransposon-derived protein RNase H-like domain-containing protein</fullName>
    </recommendedName>
</protein>
<accession>A0A8X6HDT9</accession>
<sequence length="410" mass="46946">MQVLASGASLNDDFLKTLWLQRLSSEMQSILSVSSETLENLAKLADKIAEVRTDPFLNDSVMDKFTSSNPALTTNTREDLPNPLYQEVVALRQQVDALSQQFPRFSGWKSRNRSRTRSNFSRNTTRSLEREGSSDICYYHSKFGRYTKRCRSPCSGPYFELPTAKDKELRFLGLLNFFRRFLPRAAHNQTHLNDFLKGSKRNDNRKINWSEQAKSEFQNCKALLANATLLVHPNPNANLVLQVDASYFAIGGALFQTEGEHLQPLAFFSRKLSETEKGYSAYDRELLAAYASIKQFRYMLEARNFILCTDHKPLTYAFKQKLDKCSPRQARQLDFISQFTTDIRHIKGSDNLTADMLSRIASIHMSNPIDYNEIMKAQENDSELISLINNPQGLEIKKVNMLDSNAYVIL</sequence>
<keyword evidence="1" id="KW-0548">Nucleotidyltransferase</keyword>
<comment type="caution">
    <text evidence="7">The sequence shown here is derived from an EMBL/GenBank/DDBJ whole genome shotgun (WGS) entry which is preliminary data.</text>
</comment>